<feature type="region of interest" description="Disordered" evidence="1">
    <location>
        <begin position="258"/>
        <end position="282"/>
    </location>
</feature>
<sequence>MAEVSVQGDMQDGPEIVEEPPLDFDLTEEEHGLEILPPNRVPQLPKPKLTRERLHPIWDAPNGLGLSRKNILLIQCNATDPWKEGTMQKTWKDIASAIQAHAPFEGVKVPSWKTLQEAVKEWLTNFGASDNKNKGKTGTDDEDYSEYMKLMTELKELKGSTEALAADAKQDTEEEARKKKANTAAACALMDASAKGLQKRVAAKKKGRKEFAKLNDSEEQMLSSDDDEDTRKKKPRVSGGIASSIELFVHERAAARLAKQEVKDAERKAKEARRSAKDAERKERWELEKAERLLRLEIERKKLEKDS</sequence>
<proteinExistence type="predicted"/>
<gene>
    <name evidence="2" type="ORF">CYMTET_42133</name>
</gene>
<organism evidence="2 3">
    <name type="scientific">Cymbomonas tetramitiformis</name>
    <dbReference type="NCBI Taxonomy" id="36881"/>
    <lineage>
        <taxon>Eukaryota</taxon>
        <taxon>Viridiplantae</taxon>
        <taxon>Chlorophyta</taxon>
        <taxon>Pyramimonadophyceae</taxon>
        <taxon>Pyramimonadales</taxon>
        <taxon>Pyramimonadaceae</taxon>
        <taxon>Cymbomonas</taxon>
    </lineage>
</organism>
<evidence type="ECO:0000313" key="3">
    <source>
        <dbReference type="Proteomes" id="UP001190700"/>
    </source>
</evidence>
<reference evidence="2 3" key="1">
    <citation type="journal article" date="2015" name="Genome Biol. Evol.">
        <title>Comparative Genomics of a Bacterivorous Green Alga Reveals Evolutionary Causalities and Consequences of Phago-Mixotrophic Mode of Nutrition.</title>
        <authorList>
            <person name="Burns J.A."/>
            <person name="Paasch A."/>
            <person name="Narechania A."/>
            <person name="Kim E."/>
        </authorList>
    </citation>
    <scope>NUCLEOTIDE SEQUENCE [LARGE SCALE GENOMIC DNA]</scope>
    <source>
        <strain evidence="2 3">PLY_AMNH</strain>
    </source>
</reference>
<dbReference type="Proteomes" id="UP001190700">
    <property type="component" value="Unassembled WGS sequence"/>
</dbReference>
<comment type="caution">
    <text evidence="2">The sequence shown here is derived from an EMBL/GenBank/DDBJ whole genome shotgun (WGS) entry which is preliminary data.</text>
</comment>
<dbReference type="EMBL" id="LGRX02028127">
    <property type="protein sequence ID" value="KAK3248398.1"/>
    <property type="molecule type" value="Genomic_DNA"/>
</dbReference>
<dbReference type="AlphaFoldDB" id="A0AAE0C4R3"/>
<accession>A0AAE0C4R3</accession>
<evidence type="ECO:0008006" key="4">
    <source>
        <dbReference type="Google" id="ProtNLM"/>
    </source>
</evidence>
<evidence type="ECO:0000313" key="2">
    <source>
        <dbReference type="EMBL" id="KAK3248398.1"/>
    </source>
</evidence>
<keyword evidence="3" id="KW-1185">Reference proteome</keyword>
<evidence type="ECO:0000256" key="1">
    <source>
        <dbReference type="SAM" id="MobiDB-lite"/>
    </source>
</evidence>
<protein>
    <recommendedName>
        <fullName evidence="4">No apical meristem-associated C-terminal domain-containing protein</fullName>
    </recommendedName>
</protein>
<feature type="region of interest" description="Disordered" evidence="1">
    <location>
        <begin position="206"/>
        <end position="238"/>
    </location>
</feature>
<name>A0AAE0C4R3_9CHLO</name>